<dbReference type="PANTHER" id="PTHR30600:SF10">
    <property type="entry name" value="BLL6722 PROTEIN"/>
    <property type="match status" value="1"/>
</dbReference>
<dbReference type="Proteomes" id="UP000294498">
    <property type="component" value="Unassembled WGS sequence"/>
</dbReference>
<feature type="signal peptide" evidence="4">
    <location>
        <begin position="1"/>
        <end position="21"/>
    </location>
</feature>
<feature type="domain" description="Di-haem cytochrome c peroxidase" evidence="5">
    <location>
        <begin position="70"/>
        <end position="216"/>
    </location>
</feature>
<keyword evidence="2 4" id="KW-0732">Signal</keyword>
<dbReference type="AlphaFoldDB" id="A0A4V3GKK9"/>
<dbReference type="Gene3D" id="1.10.760.10">
    <property type="entry name" value="Cytochrome c-like domain"/>
    <property type="match status" value="2"/>
</dbReference>
<protein>
    <submittedName>
        <fullName evidence="6">Cytochrome c peroxidase</fullName>
    </submittedName>
</protein>
<proteinExistence type="predicted"/>
<dbReference type="GO" id="GO:0030313">
    <property type="term" value="C:cell envelope"/>
    <property type="evidence" value="ECO:0007669"/>
    <property type="project" value="UniProtKB-SubCell"/>
</dbReference>
<dbReference type="RefSeq" id="WP_246073748.1">
    <property type="nucleotide sequence ID" value="NZ_SODV01000002.1"/>
</dbReference>
<dbReference type="PANTHER" id="PTHR30600">
    <property type="entry name" value="CYTOCHROME C PEROXIDASE-RELATED"/>
    <property type="match status" value="1"/>
</dbReference>
<keyword evidence="3" id="KW-0560">Oxidoreductase</keyword>
<evidence type="ECO:0000313" key="6">
    <source>
        <dbReference type="EMBL" id="TDW96062.1"/>
    </source>
</evidence>
<accession>A0A4V3GKK9</accession>
<dbReference type="GO" id="GO:0004130">
    <property type="term" value="F:cytochrome-c peroxidase activity"/>
    <property type="evidence" value="ECO:0007669"/>
    <property type="project" value="TreeGrafter"/>
</dbReference>
<evidence type="ECO:0000313" key="7">
    <source>
        <dbReference type="Proteomes" id="UP000294498"/>
    </source>
</evidence>
<name>A0A4V3GKK9_9BACT</name>
<dbReference type="InterPro" id="IPR004852">
    <property type="entry name" value="Di-haem_cyt_c_peroxidsae"/>
</dbReference>
<evidence type="ECO:0000256" key="2">
    <source>
        <dbReference type="ARBA" id="ARBA00022729"/>
    </source>
</evidence>
<sequence>MRTIIVTGLLWSGLTAGAAWMAPGGAAGAAWLGRDDAAGAGSAAAGTTPVALVYPSTWPAPLYKGPLTQEGIALGRKLFYDPRLSKDSTISCASCHEQYAAFATFDHSLSHGYNNTLTTRNAPALQNLAWQKAYMWDGRIPHLEDQPAAPITGSNEMGETLQGVLAKLKKDRTYRQMFAAAKMAINEKTLGNALSQFMVCLISSDSKYDKVKRGQATFTLPERLGYAIFQQKCSACHPEPFFTDGSYRNISMTLDTTLNDVGRMKVTGRKEDSLAFKVPSLRNVVLTFPYGHDGRYPDIRTVLERYHLTNYEIGQLKAFLYTLTDSTFIKDPRFSAPG</sequence>
<comment type="caution">
    <text evidence="6">The sequence shown here is derived from an EMBL/GenBank/DDBJ whole genome shotgun (WGS) entry which is preliminary data.</text>
</comment>
<keyword evidence="6" id="KW-0575">Peroxidase</keyword>
<organism evidence="6 7">
    <name type="scientific">Dinghuibacter silviterrae</name>
    <dbReference type="NCBI Taxonomy" id="1539049"/>
    <lineage>
        <taxon>Bacteria</taxon>
        <taxon>Pseudomonadati</taxon>
        <taxon>Bacteroidota</taxon>
        <taxon>Chitinophagia</taxon>
        <taxon>Chitinophagales</taxon>
        <taxon>Chitinophagaceae</taxon>
        <taxon>Dinghuibacter</taxon>
    </lineage>
</organism>
<evidence type="ECO:0000256" key="4">
    <source>
        <dbReference type="SAM" id="SignalP"/>
    </source>
</evidence>
<keyword evidence="7" id="KW-1185">Reference proteome</keyword>
<dbReference type="InterPro" id="IPR051395">
    <property type="entry name" value="Cytochrome_c_Peroxidase/MauG"/>
</dbReference>
<comment type="subcellular location">
    <subcellularLocation>
        <location evidence="1">Cell envelope</location>
    </subcellularLocation>
</comment>
<dbReference type="Pfam" id="PF03150">
    <property type="entry name" value="CCP_MauG"/>
    <property type="match status" value="1"/>
</dbReference>
<dbReference type="InterPro" id="IPR036909">
    <property type="entry name" value="Cyt_c-like_dom_sf"/>
</dbReference>
<gene>
    <name evidence="6" type="ORF">EDB95_3884</name>
</gene>
<dbReference type="GO" id="GO:0009055">
    <property type="term" value="F:electron transfer activity"/>
    <property type="evidence" value="ECO:0007669"/>
    <property type="project" value="InterPro"/>
</dbReference>
<reference evidence="6 7" key="1">
    <citation type="submission" date="2019-03" db="EMBL/GenBank/DDBJ databases">
        <title>Genomic Encyclopedia of Type Strains, Phase IV (KMG-IV): sequencing the most valuable type-strain genomes for metagenomic binning, comparative biology and taxonomic classification.</title>
        <authorList>
            <person name="Goeker M."/>
        </authorList>
    </citation>
    <scope>NUCLEOTIDE SEQUENCE [LARGE SCALE GENOMIC DNA]</scope>
    <source>
        <strain evidence="6 7">DSM 100059</strain>
    </source>
</reference>
<dbReference type="GO" id="GO:0020037">
    <property type="term" value="F:heme binding"/>
    <property type="evidence" value="ECO:0007669"/>
    <property type="project" value="InterPro"/>
</dbReference>
<feature type="chain" id="PRO_5020655422" evidence="4">
    <location>
        <begin position="22"/>
        <end position="338"/>
    </location>
</feature>
<dbReference type="SUPFAM" id="SSF46626">
    <property type="entry name" value="Cytochrome c"/>
    <property type="match status" value="2"/>
</dbReference>
<dbReference type="EMBL" id="SODV01000002">
    <property type="protein sequence ID" value="TDW96062.1"/>
    <property type="molecule type" value="Genomic_DNA"/>
</dbReference>
<evidence type="ECO:0000256" key="3">
    <source>
        <dbReference type="ARBA" id="ARBA00023002"/>
    </source>
</evidence>
<evidence type="ECO:0000259" key="5">
    <source>
        <dbReference type="Pfam" id="PF03150"/>
    </source>
</evidence>
<evidence type="ECO:0000256" key="1">
    <source>
        <dbReference type="ARBA" id="ARBA00004196"/>
    </source>
</evidence>